<proteinExistence type="predicted"/>
<name>A0A3N4IAD5_ASCIM</name>
<evidence type="ECO:0000313" key="2">
    <source>
        <dbReference type="Proteomes" id="UP000275078"/>
    </source>
</evidence>
<keyword evidence="2" id="KW-1185">Reference proteome</keyword>
<accession>A0A3N4IAD5</accession>
<dbReference type="AlphaFoldDB" id="A0A3N4IAD5"/>
<gene>
    <name evidence="1" type="ORF">BJ508DRAFT_360728</name>
</gene>
<dbReference type="Proteomes" id="UP000275078">
    <property type="component" value="Unassembled WGS sequence"/>
</dbReference>
<reference evidence="1 2" key="1">
    <citation type="journal article" date="2018" name="Nat. Ecol. Evol.">
        <title>Pezizomycetes genomes reveal the molecular basis of ectomycorrhizal truffle lifestyle.</title>
        <authorList>
            <person name="Murat C."/>
            <person name="Payen T."/>
            <person name="Noel B."/>
            <person name="Kuo A."/>
            <person name="Morin E."/>
            <person name="Chen J."/>
            <person name="Kohler A."/>
            <person name="Krizsan K."/>
            <person name="Balestrini R."/>
            <person name="Da Silva C."/>
            <person name="Montanini B."/>
            <person name="Hainaut M."/>
            <person name="Levati E."/>
            <person name="Barry K.W."/>
            <person name="Belfiori B."/>
            <person name="Cichocki N."/>
            <person name="Clum A."/>
            <person name="Dockter R.B."/>
            <person name="Fauchery L."/>
            <person name="Guy J."/>
            <person name="Iotti M."/>
            <person name="Le Tacon F."/>
            <person name="Lindquist E.A."/>
            <person name="Lipzen A."/>
            <person name="Malagnac F."/>
            <person name="Mello A."/>
            <person name="Molinier V."/>
            <person name="Miyauchi S."/>
            <person name="Poulain J."/>
            <person name="Riccioni C."/>
            <person name="Rubini A."/>
            <person name="Sitrit Y."/>
            <person name="Splivallo R."/>
            <person name="Traeger S."/>
            <person name="Wang M."/>
            <person name="Zifcakova L."/>
            <person name="Wipf D."/>
            <person name="Zambonelli A."/>
            <person name="Paolocci F."/>
            <person name="Nowrousian M."/>
            <person name="Ottonello S."/>
            <person name="Baldrian P."/>
            <person name="Spatafora J.W."/>
            <person name="Henrissat B."/>
            <person name="Nagy L.G."/>
            <person name="Aury J.M."/>
            <person name="Wincker P."/>
            <person name="Grigoriev I.V."/>
            <person name="Bonfante P."/>
            <person name="Martin F.M."/>
        </authorList>
    </citation>
    <scope>NUCLEOTIDE SEQUENCE [LARGE SCALE GENOMIC DNA]</scope>
    <source>
        <strain evidence="1 2">RN42</strain>
    </source>
</reference>
<sequence>MEAYIPDGTPIPGDTVLSTIRVQIEGRDEIRGKTYVRGPGEGAGEIYDTFHIAWRARGRGGFYYANPDGSHYYSNCRDEQHLWPEGRGSGKMELVKLDEGPWVELGGEEWEEDGEPDLEEYDLAEWRIRNLAPTRRVGNTEEGRDWYWEQVMLLLDMEV</sequence>
<evidence type="ECO:0000313" key="1">
    <source>
        <dbReference type="EMBL" id="RPA83029.1"/>
    </source>
</evidence>
<protein>
    <submittedName>
        <fullName evidence="1">Uncharacterized protein</fullName>
    </submittedName>
</protein>
<organism evidence="1 2">
    <name type="scientific">Ascobolus immersus RN42</name>
    <dbReference type="NCBI Taxonomy" id="1160509"/>
    <lineage>
        <taxon>Eukaryota</taxon>
        <taxon>Fungi</taxon>
        <taxon>Dikarya</taxon>
        <taxon>Ascomycota</taxon>
        <taxon>Pezizomycotina</taxon>
        <taxon>Pezizomycetes</taxon>
        <taxon>Pezizales</taxon>
        <taxon>Ascobolaceae</taxon>
        <taxon>Ascobolus</taxon>
    </lineage>
</organism>
<dbReference type="EMBL" id="ML119667">
    <property type="protein sequence ID" value="RPA83029.1"/>
    <property type="molecule type" value="Genomic_DNA"/>
</dbReference>